<evidence type="ECO:0000256" key="3">
    <source>
        <dbReference type="ARBA" id="ARBA00022679"/>
    </source>
</evidence>
<evidence type="ECO:0000256" key="4">
    <source>
        <dbReference type="ARBA" id="ARBA00022741"/>
    </source>
</evidence>
<dbReference type="GO" id="GO:0004674">
    <property type="term" value="F:protein serine/threonine kinase activity"/>
    <property type="evidence" value="ECO:0007669"/>
    <property type="project" value="UniProtKB-KW"/>
</dbReference>
<dbReference type="GO" id="GO:0005524">
    <property type="term" value="F:ATP binding"/>
    <property type="evidence" value="ECO:0007669"/>
    <property type="project" value="UniProtKB-KW"/>
</dbReference>
<dbReference type="PANTHER" id="PTHR44167">
    <property type="entry name" value="OVARIAN-SPECIFIC SERINE/THREONINE-PROTEIN KINASE LOK-RELATED"/>
    <property type="match status" value="1"/>
</dbReference>
<dbReference type="PROSITE" id="PS50011">
    <property type="entry name" value="PROTEIN_KINASE_DOM"/>
    <property type="match status" value="1"/>
</dbReference>
<feature type="compositionally biased region" description="Basic and acidic residues" evidence="7">
    <location>
        <begin position="149"/>
        <end position="175"/>
    </location>
</feature>
<dbReference type="AlphaFoldDB" id="L8HBY5"/>
<dbReference type="OrthoDB" id="544400at2759"/>
<dbReference type="RefSeq" id="XP_004367499.1">
    <property type="nucleotide sequence ID" value="XM_004367442.1"/>
</dbReference>
<organism evidence="9 10">
    <name type="scientific">Acanthamoeba castellanii (strain ATCC 30010 / Neff)</name>
    <dbReference type="NCBI Taxonomy" id="1257118"/>
    <lineage>
        <taxon>Eukaryota</taxon>
        <taxon>Amoebozoa</taxon>
        <taxon>Discosea</taxon>
        <taxon>Longamoebia</taxon>
        <taxon>Centramoebida</taxon>
        <taxon>Acanthamoebidae</taxon>
        <taxon>Acanthamoeba</taxon>
    </lineage>
</organism>
<dbReference type="PROSITE" id="PS00108">
    <property type="entry name" value="PROTEIN_KINASE_ST"/>
    <property type="match status" value="1"/>
</dbReference>
<proteinExistence type="predicted"/>
<evidence type="ECO:0000259" key="8">
    <source>
        <dbReference type="PROSITE" id="PS50011"/>
    </source>
</evidence>
<keyword evidence="4" id="KW-0547">Nucleotide-binding</keyword>
<dbReference type="InterPro" id="IPR008271">
    <property type="entry name" value="Ser/Thr_kinase_AS"/>
</dbReference>
<feature type="domain" description="Protein kinase" evidence="8">
    <location>
        <begin position="215"/>
        <end position="500"/>
    </location>
</feature>
<keyword evidence="10" id="KW-1185">Reference proteome</keyword>
<keyword evidence="3" id="KW-0808">Transferase</keyword>
<dbReference type="KEGG" id="acan:ACA1_250540"/>
<dbReference type="Pfam" id="PF00069">
    <property type="entry name" value="Pkinase"/>
    <property type="match status" value="1"/>
</dbReference>
<dbReference type="Gene3D" id="1.10.510.10">
    <property type="entry name" value="Transferase(Phosphotransferase) domain 1"/>
    <property type="match status" value="1"/>
</dbReference>
<evidence type="ECO:0000256" key="5">
    <source>
        <dbReference type="ARBA" id="ARBA00022777"/>
    </source>
</evidence>
<dbReference type="OMA" id="MIHAYFT"/>
<dbReference type="InterPro" id="IPR000719">
    <property type="entry name" value="Prot_kinase_dom"/>
</dbReference>
<dbReference type="VEuPathDB" id="AmoebaDB:ACA1_250540"/>
<evidence type="ECO:0000256" key="6">
    <source>
        <dbReference type="ARBA" id="ARBA00022840"/>
    </source>
</evidence>
<dbReference type="SMART" id="SM00220">
    <property type="entry name" value="S_TKc"/>
    <property type="match status" value="1"/>
</dbReference>
<evidence type="ECO:0000313" key="9">
    <source>
        <dbReference type="EMBL" id="ELR22243.1"/>
    </source>
</evidence>
<dbReference type="STRING" id="1257118.L8HBY5"/>
<evidence type="ECO:0000256" key="2">
    <source>
        <dbReference type="ARBA" id="ARBA00022527"/>
    </source>
</evidence>
<name>L8HBY5_ACACF</name>
<feature type="compositionally biased region" description="Acidic residues" evidence="7">
    <location>
        <begin position="104"/>
        <end position="116"/>
    </location>
</feature>
<dbReference type="CDD" id="cd00180">
    <property type="entry name" value="PKc"/>
    <property type="match status" value="1"/>
</dbReference>
<evidence type="ECO:0000256" key="7">
    <source>
        <dbReference type="SAM" id="MobiDB-lite"/>
    </source>
</evidence>
<dbReference type="InterPro" id="IPR011009">
    <property type="entry name" value="Kinase-like_dom_sf"/>
</dbReference>
<gene>
    <name evidence="9" type="ORF">ACA1_250540</name>
</gene>
<dbReference type="GO" id="GO:0044773">
    <property type="term" value="P:mitotic DNA damage checkpoint signaling"/>
    <property type="evidence" value="ECO:0007669"/>
    <property type="project" value="TreeGrafter"/>
</dbReference>
<feature type="region of interest" description="Disordered" evidence="7">
    <location>
        <begin position="93"/>
        <end position="187"/>
    </location>
</feature>
<reference evidence="9 10" key="1">
    <citation type="journal article" date="2013" name="Genome Biol.">
        <title>Genome of Acanthamoeba castellanii highlights extensive lateral gene transfer and early evolution of tyrosine kinase signaling.</title>
        <authorList>
            <person name="Clarke M."/>
            <person name="Lohan A.J."/>
            <person name="Liu B."/>
            <person name="Lagkouvardos I."/>
            <person name="Roy S."/>
            <person name="Zafar N."/>
            <person name="Bertelli C."/>
            <person name="Schilde C."/>
            <person name="Kianianmomeni A."/>
            <person name="Burglin T.R."/>
            <person name="Frech C."/>
            <person name="Turcotte B."/>
            <person name="Kopec K.O."/>
            <person name="Synnott J.M."/>
            <person name="Choo C."/>
            <person name="Paponov I."/>
            <person name="Finkler A."/>
            <person name="Soon Heng Tan C."/>
            <person name="Hutchins A.P."/>
            <person name="Weinmeier T."/>
            <person name="Rattei T."/>
            <person name="Chu J.S."/>
            <person name="Gimenez G."/>
            <person name="Irimia M."/>
            <person name="Rigden D.J."/>
            <person name="Fitzpatrick D.A."/>
            <person name="Lorenzo-Morales J."/>
            <person name="Bateman A."/>
            <person name="Chiu C.H."/>
            <person name="Tang P."/>
            <person name="Hegemann P."/>
            <person name="Fromm H."/>
            <person name="Raoult D."/>
            <person name="Greub G."/>
            <person name="Miranda-Saavedra D."/>
            <person name="Chen N."/>
            <person name="Nash P."/>
            <person name="Ginger M.L."/>
            <person name="Horn M."/>
            <person name="Schaap P."/>
            <person name="Caler L."/>
            <person name="Loftus B."/>
        </authorList>
    </citation>
    <scope>NUCLEOTIDE SEQUENCE [LARGE SCALE GENOMIC DNA]</scope>
    <source>
        <strain evidence="9 10">Neff</strain>
    </source>
</reference>
<accession>L8HBY5</accession>
<dbReference type="SUPFAM" id="SSF56112">
    <property type="entry name" value="Protein kinase-like (PK-like)"/>
    <property type="match status" value="1"/>
</dbReference>
<sequence length="503" mass="55840">MMCMQQVDLGWEHPFAFGIYWAGTRFLLYGMEVHHTNRGNQFHPHLLLQYSSSEPMELVLIFRALWYLRLHAIQTAELAQRQPADLQRRANVYAAEARSKGDDGNGDDDENDGDGEGNDKHNSESEDDSGSGRDSASDGDKGDDEDASGDGRSEGKDESDIDSSEGKDDEAKDGGIEEYSDQGTQAMHQTKASITTLVKASNGHQLYELLSCISKLSDFLNQQGEATEVHLARNVANGQLAAVKRRLTDNWIHYQEVHALRILEGVPGVVRLIDEGRAIPGRGDTSWANRELVLILEYIDGAPAHLEDMPTLASIRLFFYQLTRTLLECHKRGILHYDIKPDNVLLTNDMRAVVIDFDHSVDVARCDKEILTAGTPGYTCPELSGISLELPTTAADTWSLGIMLLQSLMWIYPRSDGAALRLVQQLHAAPRGQACSFIQSWTHNAPADKLKKLLFNRAANQAWTPAPWCTEEGLDLARRLLKLNPKKRLALADALAHPFLSAC</sequence>
<dbReference type="EC" id="2.7.11.1" evidence="1"/>
<keyword evidence="6" id="KW-0067">ATP-binding</keyword>
<dbReference type="GO" id="GO:0005634">
    <property type="term" value="C:nucleus"/>
    <property type="evidence" value="ECO:0007669"/>
    <property type="project" value="TreeGrafter"/>
</dbReference>
<keyword evidence="2" id="KW-0723">Serine/threonine-protein kinase</keyword>
<dbReference type="GeneID" id="14923171"/>
<dbReference type="PANTHER" id="PTHR44167:SF23">
    <property type="entry name" value="CDC7 KINASE, ISOFORM A-RELATED"/>
    <property type="match status" value="1"/>
</dbReference>
<evidence type="ECO:0000313" key="10">
    <source>
        <dbReference type="Proteomes" id="UP000011083"/>
    </source>
</evidence>
<dbReference type="Proteomes" id="UP000011083">
    <property type="component" value="Unassembled WGS sequence"/>
</dbReference>
<dbReference type="EMBL" id="KB007885">
    <property type="protein sequence ID" value="ELR22243.1"/>
    <property type="molecule type" value="Genomic_DNA"/>
</dbReference>
<protein>
    <recommendedName>
        <fullName evidence="1">non-specific serine/threonine protein kinase</fullName>
        <ecNumber evidence="1">2.7.11.1</ecNumber>
    </recommendedName>
</protein>
<evidence type="ECO:0000256" key="1">
    <source>
        <dbReference type="ARBA" id="ARBA00012513"/>
    </source>
</evidence>
<keyword evidence="5 9" id="KW-0418">Kinase</keyword>